<evidence type="ECO:0000313" key="2">
    <source>
        <dbReference type="Proteomes" id="UP001062846"/>
    </source>
</evidence>
<comment type="caution">
    <text evidence="1">The sequence shown here is derived from an EMBL/GenBank/DDBJ whole genome shotgun (WGS) entry which is preliminary data.</text>
</comment>
<proteinExistence type="predicted"/>
<organism evidence="1 2">
    <name type="scientific">Rhododendron molle</name>
    <name type="common">Chinese azalea</name>
    <name type="synonym">Azalea mollis</name>
    <dbReference type="NCBI Taxonomy" id="49168"/>
    <lineage>
        <taxon>Eukaryota</taxon>
        <taxon>Viridiplantae</taxon>
        <taxon>Streptophyta</taxon>
        <taxon>Embryophyta</taxon>
        <taxon>Tracheophyta</taxon>
        <taxon>Spermatophyta</taxon>
        <taxon>Magnoliopsida</taxon>
        <taxon>eudicotyledons</taxon>
        <taxon>Gunneridae</taxon>
        <taxon>Pentapetalae</taxon>
        <taxon>asterids</taxon>
        <taxon>Ericales</taxon>
        <taxon>Ericaceae</taxon>
        <taxon>Ericoideae</taxon>
        <taxon>Rhodoreae</taxon>
        <taxon>Rhododendron</taxon>
    </lineage>
</organism>
<reference evidence="1" key="1">
    <citation type="submission" date="2022-02" db="EMBL/GenBank/DDBJ databases">
        <title>Plant Genome Project.</title>
        <authorList>
            <person name="Zhang R.-G."/>
        </authorList>
    </citation>
    <scope>NUCLEOTIDE SEQUENCE</scope>
    <source>
        <strain evidence="1">AT1</strain>
    </source>
</reference>
<dbReference type="EMBL" id="CM046394">
    <property type="protein sequence ID" value="KAI8544950.1"/>
    <property type="molecule type" value="Genomic_DNA"/>
</dbReference>
<evidence type="ECO:0000313" key="1">
    <source>
        <dbReference type="EMBL" id="KAI8544950.1"/>
    </source>
</evidence>
<sequence length="91" mass="10690">MLSRMVRKRWMKKRWPSLKSFGSSSNLARVVVPHKLRRSMVTICHTHLEGISMAKKPSLRKVMVYNVMSVEGMVMFRRSAPIGRKERFIDK</sequence>
<keyword evidence="2" id="KW-1185">Reference proteome</keyword>
<dbReference type="Proteomes" id="UP001062846">
    <property type="component" value="Chromosome 7"/>
</dbReference>
<protein>
    <submittedName>
        <fullName evidence="1">Uncharacterized protein</fullName>
    </submittedName>
</protein>
<gene>
    <name evidence="1" type="ORF">RHMOL_Rhmol07G0005300</name>
</gene>
<name>A0ACC0MVK0_RHOML</name>
<accession>A0ACC0MVK0</accession>